<dbReference type="EMBL" id="CAJVPS010029388">
    <property type="protein sequence ID" value="CAG8728675.1"/>
    <property type="molecule type" value="Genomic_DNA"/>
</dbReference>
<name>A0A9N9IB66_9GLOM</name>
<proteinExistence type="predicted"/>
<dbReference type="Proteomes" id="UP000789508">
    <property type="component" value="Unassembled WGS sequence"/>
</dbReference>
<reference evidence="2" key="1">
    <citation type="submission" date="2021-06" db="EMBL/GenBank/DDBJ databases">
        <authorList>
            <person name="Kallberg Y."/>
            <person name="Tangrot J."/>
            <person name="Rosling A."/>
        </authorList>
    </citation>
    <scope>NUCLEOTIDE SEQUENCE</scope>
    <source>
        <strain evidence="2">FL130A</strain>
    </source>
</reference>
<feature type="non-terminal residue" evidence="2">
    <location>
        <position position="46"/>
    </location>
</feature>
<evidence type="ECO:0000256" key="1">
    <source>
        <dbReference type="SAM" id="MobiDB-lite"/>
    </source>
</evidence>
<dbReference type="AlphaFoldDB" id="A0A9N9IB66"/>
<feature type="non-terminal residue" evidence="2">
    <location>
        <position position="1"/>
    </location>
</feature>
<accession>A0A9N9IB66</accession>
<organism evidence="2 3">
    <name type="scientific">Ambispora leptoticha</name>
    <dbReference type="NCBI Taxonomy" id="144679"/>
    <lineage>
        <taxon>Eukaryota</taxon>
        <taxon>Fungi</taxon>
        <taxon>Fungi incertae sedis</taxon>
        <taxon>Mucoromycota</taxon>
        <taxon>Glomeromycotina</taxon>
        <taxon>Glomeromycetes</taxon>
        <taxon>Archaeosporales</taxon>
        <taxon>Ambisporaceae</taxon>
        <taxon>Ambispora</taxon>
    </lineage>
</organism>
<gene>
    <name evidence="2" type="ORF">ALEPTO_LOCUS12537</name>
</gene>
<feature type="region of interest" description="Disordered" evidence="1">
    <location>
        <begin position="21"/>
        <end position="46"/>
    </location>
</feature>
<evidence type="ECO:0000313" key="3">
    <source>
        <dbReference type="Proteomes" id="UP000789508"/>
    </source>
</evidence>
<keyword evidence="3" id="KW-1185">Reference proteome</keyword>
<sequence length="46" mass="5174">KPFGKSDRKLESSGRVLRIHNIASIKEQPSKKRYNSAKVSSKTKTS</sequence>
<evidence type="ECO:0000313" key="2">
    <source>
        <dbReference type="EMBL" id="CAG8728675.1"/>
    </source>
</evidence>
<protein>
    <submittedName>
        <fullName evidence="2">987_t:CDS:1</fullName>
    </submittedName>
</protein>
<comment type="caution">
    <text evidence="2">The sequence shown here is derived from an EMBL/GenBank/DDBJ whole genome shotgun (WGS) entry which is preliminary data.</text>
</comment>
<feature type="compositionally biased region" description="Polar residues" evidence="1">
    <location>
        <begin position="37"/>
        <end position="46"/>
    </location>
</feature>